<keyword evidence="3" id="KW-1185">Reference proteome</keyword>
<organism evidence="2 3">
    <name type="scientific">Brevibacillus choshinensis</name>
    <dbReference type="NCBI Taxonomy" id="54911"/>
    <lineage>
        <taxon>Bacteria</taxon>
        <taxon>Bacillati</taxon>
        <taxon>Bacillota</taxon>
        <taxon>Bacilli</taxon>
        <taxon>Bacillales</taxon>
        <taxon>Paenibacillaceae</taxon>
        <taxon>Brevibacillus</taxon>
    </lineage>
</organism>
<evidence type="ECO:0000313" key="3">
    <source>
        <dbReference type="Proteomes" id="UP000596248"/>
    </source>
</evidence>
<gene>
    <name evidence="2" type="ORF">JNE38_05625</name>
</gene>
<dbReference type="RefSeq" id="WP_203355630.1">
    <property type="nucleotide sequence ID" value="NZ_CP069127.1"/>
</dbReference>
<sequence length="56" mass="6388">MKKKIADSLLTPKQQPAPLKSEESEKEELMSQVLQTVALTEETVEKQKDQYLLEGK</sequence>
<proteinExistence type="predicted"/>
<reference evidence="2 3" key="1">
    <citation type="submission" date="2021-01" db="EMBL/GenBank/DDBJ databases">
        <title>Identification of strong promoters based on the transcriptome of Brevibacillus choshinensis.</title>
        <authorList>
            <person name="Yao D."/>
            <person name="Zhang K."/>
            <person name="Wu J."/>
        </authorList>
    </citation>
    <scope>NUCLEOTIDE SEQUENCE [LARGE SCALE GENOMIC DNA]</scope>
    <source>
        <strain evidence="2 3">HPD31-SP3</strain>
    </source>
</reference>
<accession>A0ABX7FTF5</accession>
<feature type="region of interest" description="Disordered" evidence="1">
    <location>
        <begin position="1"/>
        <end position="28"/>
    </location>
</feature>
<name>A0ABX7FTF5_BRECH</name>
<evidence type="ECO:0000256" key="1">
    <source>
        <dbReference type="SAM" id="MobiDB-lite"/>
    </source>
</evidence>
<evidence type="ECO:0000313" key="2">
    <source>
        <dbReference type="EMBL" id="QRG68631.1"/>
    </source>
</evidence>
<dbReference type="EMBL" id="CP069127">
    <property type="protein sequence ID" value="QRG68631.1"/>
    <property type="molecule type" value="Genomic_DNA"/>
</dbReference>
<protein>
    <submittedName>
        <fullName evidence="2">Uncharacterized protein</fullName>
    </submittedName>
</protein>
<dbReference type="Proteomes" id="UP000596248">
    <property type="component" value="Chromosome"/>
</dbReference>